<evidence type="ECO:0000313" key="2">
    <source>
        <dbReference type="Proteomes" id="UP000054729"/>
    </source>
</evidence>
<dbReference type="PATRIC" id="fig|66969.6.peg.3475"/>
<dbReference type="Proteomes" id="UP000054729">
    <property type="component" value="Unassembled WGS sequence"/>
</dbReference>
<dbReference type="PANTHER" id="PTHR24112">
    <property type="entry name" value="LEUCINE-RICH REPEAT, ISOFORM F-RELATED"/>
    <property type="match status" value="1"/>
</dbReference>
<dbReference type="InterPro" id="IPR051279">
    <property type="entry name" value="PP1-Reg/Actin-Interact_Protein"/>
</dbReference>
<evidence type="ECO:0000313" key="1">
    <source>
        <dbReference type="EMBL" id="KTD75146.1"/>
    </source>
</evidence>
<protein>
    <submittedName>
        <fullName evidence="1">Substrate of the Dot/Icm secretion system</fullName>
    </submittedName>
</protein>
<gene>
    <name evidence="1" type="ORF">Lwal_3187</name>
</gene>
<name>A0A0W1A1D5_9GAMM</name>
<comment type="caution">
    <text evidence="1">The sequence shown here is derived from an EMBL/GenBank/DDBJ whole genome shotgun (WGS) entry which is preliminary data.</text>
</comment>
<dbReference type="SMART" id="SM00368">
    <property type="entry name" value="LRR_RI"/>
    <property type="match status" value="2"/>
</dbReference>
<accession>A0A0W1A1D5</accession>
<organism evidence="1 2">
    <name type="scientific">Legionella waltersii</name>
    <dbReference type="NCBI Taxonomy" id="66969"/>
    <lineage>
        <taxon>Bacteria</taxon>
        <taxon>Pseudomonadati</taxon>
        <taxon>Pseudomonadota</taxon>
        <taxon>Gammaproteobacteria</taxon>
        <taxon>Legionellales</taxon>
        <taxon>Legionellaceae</taxon>
        <taxon>Legionella</taxon>
    </lineage>
</organism>
<keyword evidence="2" id="KW-1185">Reference proteome</keyword>
<sequence length="480" mass="53985">MLKISLAKCINATKNGTFKLLDMDLTDSLSYEDIEFMAEYLKVTPITRLDLSIPISGDNVHALAILANVIALNKQLCELNFEVLLDFNYFFKHNFPIGLFDFIDDHRLKKIGTLIENALAIMLDNKPVLQKLDIDLTTIDHPLSNSGSKTICNKISKLPLKKLSLAFSTHLDANLVVLNTKKANQTLTHLYLRGFDARTNALEGVCNANALKVLSIENLNLGRNDLDHIAQIAKSNPNLTSITISHTNLGQLNVNHLFTWLNDCRNLACLDLSSNNLSLLNIAGLCNYLDTDPPNLLELDLSGNTLMATDACQLAHTLEKNTHLERLTLDKNYIEDKGVQSILELVKKNKHIKQLSISQTCRNNPSDKTIEHLCNFIKGHDCQLTELIFKQSVTLSQYLLIKEACQNNPKLSELTLGVKINDLRKPEFELPRQSLENTLFENNNEDSLNKEVHFNPVFSSSKPKEQSTELKSTIELMTMH</sequence>
<dbReference type="STRING" id="66969.Lwal_3187"/>
<dbReference type="AlphaFoldDB" id="A0A0W1A1D5"/>
<reference evidence="1 2" key="1">
    <citation type="submission" date="2015-11" db="EMBL/GenBank/DDBJ databases">
        <title>Genomic analysis of 38 Legionella species identifies large and diverse effector repertoires.</title>
        <authorList>
            <person name="Burstein D."/>
            <person name="Amaro F."/>
            <person name="Zusman T."/>
            <person name="Lifshitz Z."/>
            <person name="Cohen O."/>
            <person name="Gilbert J.A."/>
            <person name="Pupko T."/>
            <person name="Shuman H.A."/>
            <person name="Segal G."/>
        </authorList>
    </citation>
    <scope>NUCLEOTIDE SEQUENCE [LARGE SCALE GENOMIC DNA]</scope>
    <source>
        <strain evidence="1 2">ATCC 51914</strain>
    </source>
</reference>
<dbReference type="RefSeq" id="WP_058481771.1">
    <property type="nucleotide sequence ID" value="NZ_CAAAIQ010000005.1"/>
</dbReference>
<dbReference type="SUPFAM" id="SSF52047">
    <property type="entry name" value="RNI-like"/>
    <property type="match status" value="1"/>
</dbReference>
<proteinExistence type="predicted"/>
<dbReference type="InterPro" id="IPR032675">
    <property type="entry name" value="LRR_dom_sf"/>
</dbReference>
<dbReference type="Gene3D" id="3.80.10.10">
    <property type="entry name" value="Ribonuclease Inhibitor"/>
    <property type="match status" value="1"/>
</dbReference>
<dbReference type="OrthoDB" id="5651776at2"/>
<dbReference type="EMBL" id="LNZB01000060">
    <property type="protein sequence ID" value="KTD75146.1"/>
    <property type="molecule type" value="Genomic_DNA"/>
</dbReference>